<gene>
    <name evidence="2" type="ORF">HNI00_07285</name>
</gene>
<feature type="compositionally biased region" description="Pro residues" evidence="1">
    <location>
        <begin position="494"/>
        <end position="506"/>
    </location>
</feature>
<feature type="compositionally biased region" description="Low complexity" evidence="1">
    <location>
        <begin position="507"/>
        <end position="516"/>
    </location>
</feature>
<organism evidence="2">
    <name type="scientific">Thermoleptolyngbya oregonensis NK1-22</name>
    <dbReference type="NCBI Taxonomy" id="2547457"/>
    <lineage>
        <taxon>Bacteria</taxon>
        <taxon>Bacillati</taxon>
        <taxon>Cyanobacteriota</taxon>
        <taxon>Cyanophyceae</taxon>
        <taxon>Oculatellales</taxon>
        <taxon>Oculatellaceae</taxon>
        <taxon>Thermoleptolyngbya</taxon>
    </lineage>
</organism>
<sequence>MPVGVIQELDQLGGSGFSTAAGSFRAGGGSFRAGGGYVSPGGSLTPSAVRPVSPSSGVRVYVNTNPADGRFLRNLQNYPIEQRWQMLRSFQNRFRPATPQVPSRPAQFRLPQPYRPPPGSRPPAQPRTYRYAPEQTVKVNRPEVRGQPRQNLRSFNNEIQRIRETIRDPYQQALAETRARAGNSLQPRPTSGPVPQSGSIPRPAPALRPGVGNLPRSPFTPSGFSRGFRPSLRFPRPAPYRFPRLGQPGFGFPGTNRATPAPNPRPNPAAPPAPSIPYIPDSGEIEPITGFPRGVQIWNIRYQVRYKQRFGDQQTVTIQGESGDYWGNPPFIFLDLVTDGFGSARWNIKISSKFGVGRVTINGREVPNAPPSEAPFVGDLRFGDAYDPSEPVELTILEYIPWYWEPSTPIPPTPIGVPEPPRPRPPIALPPSPAIAPPVPLPPAPQSPYPPPPPPLIPSSTPPSAPPSAPGVPPQPIRRRQPPGQPSPRWNPARPSPGRPPRPPARCRPAVLPAPRLHNHRPCRQTWAGLLPPQPARPAASHRGFSTPRNNNGSWNSRPPLARAGNSLLANQQSG</sequence>
<proteinExistence type="predicted"/>
<feature type="region of interest" description="Disordered" evidence="1">
    <location>
        <begin position="179"/>
        <end position="232"/>
    </location>
</feature>
<feature type="compositionally biased region" description="Pro residues" evidence="1">
    <location>
        <begin position="414"/>
        <end position="476"/>
    </location>
</feature>
<accession>A0AA96Y5G7</accession>
<name>A0AA96Y5G7_9CYAN</name>
<feature type="region of interest" description="Disordered" evidence="1">
    <location>
        <begin position="96"/>
        <end position="129"/>
    </location>
</feature>
<feature type="region of interest" description="Disordered" evidence="1">
    <location>
        <begin position="414"/>
        <end position="575"/>
    </location>
</feature>
<dbReference type="KEGG" id="tog:HNI00_07285"/>
<feature type="compositionally biased region" description="Polar residues" evidence="1">
    <location>
        <begin position="183"/>
        <end position="199"/>
    </location>
</feature>
<reference evidence="2" key="1">
    <citation type="submission" date="2020-05" db="EMBL/GenBank/DDBJ databases">
        <authorList>
            <person name="Zhu T."/>
            <person name="Keshari N."/>
            <person name="Lu X."/>
        </authorList>
    </citation>
    <scope>NUCLEOTIDE SEQUENCE</scope>
    <source>
        <strain evidence="2">NK1-22</strain>
    </source>
</reference>
<evidence type="ECO:0000313" key="2">
    <source>
        <dbReference type="EMBL" id="WOB42979.1"/>
    </source>
</evidence>
<dbReference type="RefSeq" id="WP_316792016.1">
    <property type="nucleotide sequence ID" value="NZ_CP053540.1"/>
</dbReference>
<protein>
    <submittedName>
        <fullName evidence="2">Uncharacterized protein</fullName>
    </submittedName>
</protein>
<feature type="compositionally biased region" description="Polar residues" evidence="1">
    <location>
        <begin position="547"/>
        <end position="557"/>
    </location>
</feature>
<evidence type="ECO:0000256" key="1">
    <source>
        <dbReference type="SAM" id="MobiDB-lite"/>
    </source>
</evidence>
<dbReference type="AlphaFoldDB" id="A0AA96Y5G7"/>
<feature type="compositionally biased region" description="Pro residues" evidence="1">
    <location>
        <begin position="261"/>
        <end position="276"/>
    </location>
</feature>
<dbReference type="EMBL" id="CP053540">
    <property type="protein sequence ID" value="WOB42979.1"/>
    <property type="molecule type" value="Genomic_DNA"/>
</dbReference>
<feature type="compositionally biased region" description="Pro residues" evidence="1">
    <location>
        <begin position="113"/>
        <end position="125"/>
    </location>
</feature>
<feature type="region of interest" description="Disordered" evidence="1">
    <location>
        <begin position="246"/>
        <end position="276"/>
    </location>
</feature>